<evidence type="ECO:0000313" key="8">
    <source>
        <dbReference type="EMBL" id="SMO51283.1"/>
    </source>
</evidence>
<evidence type="ECO:0000256" key="1">
    <source>
        <dbReference type="ARBA" id="ARBA00005228"/>
    </source>
</evidence>
<evidence type="ECO:0000259" key="7">
    <source>
        <dbReference type="Pfam" id="PF02897"/>
    </source>
</evidence>
<evidence type="ECO:0000313" key="9">
    <source>
        <dbReference type="Proteomes" id="UP000315460"/>
    </source>
</evidence>
<keyword evidence="3" id="KW-0378">Hydrolase</keyword>
<dbReference type="PANTHER" id="PTHR11757">
    <property type="entry name" value="PROTEASE FAMILY S9A OLIGOPEPTIDASE"/>
    <property type="match status" value="1"/>
</dbReference>
<comment type="similarity">
    <text evidence="1">Belongs to the peptidase S9A family.</text>
</comment>
<feature type="domain" description="Peptidase S9A N-terminal" evidence="7">
    <location>
        <begin position="46"/>
        <end position="481"/>
    </location>
</feature>
<evidence type="ECO:0000256" key="3">
    <source>
        <dbReference type="ARBA" id="ARBA00022801"/>
    </source>
</evidence>
<dbReference type="RefSeq" id="WP_154828835.1">
    <property type="nucleotide sequence ID" value="NZ_BAAAQH010000005.1"/>
</dbReference>
<dbReference type="InterPro" id="IPR051543">
    <property type="entry name" value="Serine_Peptidase_S9A"/>
</dbReference>
<feature type="region of interest" description="Disordered" evidence="5">
    <location>
        <begin position="1"/>
        <end position="57"/>
    </location>
</feature>
<dbReference type="SUPFAM" id="SSF53474">
    <property type="entry name" value="alpha/beta-Hydrolases"/>
    <property type="match status" value="1"/>
</dbReference>
<evidence type="ECO:0000256" key="5">
    <source>
        <dbReference type="SAM" id="MobiDB-lite"/>
    </source>
</evidence>
<evidence type="ECO:0000256" key="4">
    <source>
        <dbReference type="ARBA" id="ARBA00022825"/>
    </source>
</evidence>
<feature type="domain" description="Peptidase S9 prolyl oligopeptidase catalytic" evidence="6">
    <location>
        <begin position="545"/>
        <end position="765"/>
    </location>
</feature>
<dbReference type="Pfam" id="PF00326">
    <property type="entry name" value="Peptidase_S9"/>
    <property type="match status" value="1"/>
</dbReference>
<sequence length="767" mass="84639">MSSTETTDTDTDTAATDTAAAATATDTAAAATATTATTTGQTPTPPQAERRPFRREHHGRVFVDDYEWLRDKDAPATRAYLEAENAYTDAMTADLKPLEDEVYEEIRSRVKETDMSVPVRASGWWYFSRTEEGRSYARHCRVPVPQQFVDDPSDPAGWVPPEVSPDVELPGEQLLLDGNAEAEGHDYFALGAFSVSHDGRALAWATDTEGDERYTLRFRSLDPDYTAPDEEISGIAAGVTWSRDGRYVFYVTVDDAWRPDTVWRHRLGTTRDDDDKVFHEPDESYWIGVGETRSEKFLQIAVGSKITTEVWCLDSNDPAGEFWCVRPRQEGVEYDVEHAVVGGEDRFIITHNDGAPNYEVVEAPVGPIEGELRDLRTLVAHRDDVRVEGVDAFARVLVLGYREAALPRFALMPLEQGSTAGVEAYGRFEPVEFDEELYTSGPGSNPEWDSPVLRFGFGSFVTPGRVYSLDLASGERTLLREQEVLGGYDPSGYVQRRDWATAADGTRVPISLVMSTGTAARVDAGEQVPTLLYGYGSYETSIDPAFSVARLSLLDRGMAFAVAHVRGGGEMGRLWYENGKTHTKRNTFTDFVDCARHLVDSGLTAPDRLVAEGGSAGGLLMGAVANLAPELFAGIQAVVPFVDPLTSILMPELPLTVIEWDEWGDPLHSEEVYDYMASYAPYENIEAKDYPAILAVTSLNDTRVLYVEPAKWVARLRAVSPSANSADRPVLLRCEMSAGHGGVSGRYERWRQTAFEYAWTLRTAGAG</sequence>
<dbReference type="SUPFAM" id="SSF50993">
    <property type="entry name" value="Peptidase/esterase 'gauge' domain"/>
    <property type="match status" value="1"/>
</dbReference>
<gene>
    <name evidence="8" type="ORF">SAMN06265174_10242</name>
</gene>
<keyword evidence="4" id="KW-0720">Serine protease</keyword>
<name>A0ABY1N0P2_9ACTN</name>
<dbReference type="InterPro" id="IPR002470">
    <property type="entry name" value="Peptidase_S9A"/>
</dbReference>
<protein>
    <submittedName>
        <fullName evidence="8">Oligopeptidase B Serine peptidase. MEROPS family S09A</fullName>
    </submittedName>
</protein>
<dbReference type="Proteomes" id="UP000315460">
    <property type="component" value="Unassembled WGS sequence"/>
</dbReference>
<proteinExistence type="inferred from homology"/>
<dbReference type="InterPro" id="IPR023302">
    <property type="entry name" value="Pept_S9A_N"/>
</dbReference>
<accession>A0ABY1N0P2</accession>
<keyword evidence="2" id="KW-0645">Protease</keyword>
<dbReference type="InterPro" id="IPR029058">
    <property type="entry name" value="AB_hydrolase_fold"/>
</dbReference>
<dbReference type="Pfam" id="PF02897">
    <property type="entry name" value="Peptidase_S9_N"/>
    <property type="match status" value="1"/>
</dbReference>
<dbReference type="PRINTS" id="PR00862">
    <property type="entry name" value="PROLIGOPTASE"/>
</dbReference>
<dbReference type="InterPro" id="IPR001375">
    <property type="entry name" value="Peptidase_S9_cat"/>
</dbReference>
<dbReference type="Gene3D" id="2.130.10.120">
    <property type="entry name" value="Prolyl oligopeptidase, N-terminal domain"/>
    <property type="match status" value="1"/>
</dbReference>
<evidence type="ECO:0000256" key="2">
    <source>
        <dbReference type="ARBA" id="ARBA00022670"/>
    </source>
</evidence>
<organism evidence="8 9">
    <name type="scientific">Dietzia kunjamensis subsp. schimae</name>
    <dbReference type="NCBI Taxonomy" id="498198"/>
    <lineage>
        <taxon>Bacteria</taxon>
        <taxon>Bacillati</taxon>
        <taxon>Actinomycetota</taxon>
        <taxon>Actinomycetes</taxon>
        <taxon>Mycobacteriales</taxon>
        <taxon>Dietziaceae</taxon>
        <taxon>Dietzia</taxon>
    </lineage>
</organism>
<dbReference type="PANTHER" id="PTHR11757:SF19">
    <property type="entry name" value="PROLYL ENDOPEPTIDASE-LIKE"/>
    <property type="match status" value="1"/>
</dbReference>
<comment type="caution">
    <text evidence="8">The sequence shown here is derived from an EMBL/GenBank/DDBJ whole genome shotgun (WGS) entry which is preliminary data.</text>
</comment>
<evidence type="ECO:0000259" key="6">
    <source>
        <dbReference type="Pfam" id="PF00326"/>
    </source>
</evidence>
<dbReference type="EMBL" id="FXTG01000002">
    <property type="protein sequence ID" value="SMO51283.1"/>
    <property type="molecule type" value="Genomic_DNA"/>
</dbReference>
<reference evidence="8 9" key="1">
    <citation type="submission" date="2017-05" db="EMBL/GenBank/DDBJ databases">
        <authorList>
            <person name="Varghese N."/>
            <person name="Submissions S."/>
        </authorList>
    </citation>
    <scope>NUCLEOTIDE SEQUENCE [LARGE SCALE GENOMIC DNA]</scope>
    <source>
        <strain evidence="8 9">DSM 45139</strain>
    </source>
</reference>
<feature type="compositionally biased region" description="Low complexity" evidence="5">
    <location>
        <begin position="12"/>
        <end position="39"/>
    </location>
</feature>
<dbReference type="Gene3D" id="3.40.50.1820">
    <property type="entry name" value="alpha/beta hydrolase"/>
    <property type="match status" value="1"/>
</dbReference>
<keyword evidence="9" id="KW-1185">Reference proteome</keyword>